<dbReference type="Proteomes" id="UP000293823">
    <property type="component" value="Unassembled WGS sequence"/>
</dbReference>
<evidence type="ECO:0000313" key="3">
    <source>
        <dbReference type="Proteomes" id="UP000293823"/>
    </source>
</evidence>
<feature type="region of interest" description="Disordered" evidence="1">
    <location>
        <begin position="1"/>
        <end position="35"/>
    </location>
</feature>
<dbReference type="EMBL" id="PEJP01000013">
    <property type="protein sequence ID" value="RYO69487.1"/>
    <property type="molecule type" value="Genomic_DNA"/>
</dbReference>
<accession>A0A4Q4SG29</accession>
<reference evidence="3" key="1">
    <citation type="journal article" date="2019" name="bioRxiv">
        <title>Genomics, evolutionary history and diagnostics of the Alternaria alternata species group including apple and Asian pear pathotypes.</title>
        <authorList>
            <person name="Armitage A.D."/>
            <person name="Cockerton H.M."/>
            <person name="Sreenivasaprasad S."/>
            <person name="Woodhall J.W."/>
            <person name="Lane C.R."/>
            <person name="Harrison R.J."/>
            <person name="Clarkson J.P."/>
        </authorList>
    </citation>
    <scope>NUCLEOTIDE SEQUENCE [LARGE SCALE GENOMIC DNA]</scope>
    <source>
        <strain evidence="3">RGR 97.0016</strain>
    </source>
</reference>
<name>A0A4Q4SG29_9PLEO</name>
<evidence type="ECO:0000256" key="1">
    <source>
        <dbReference type="SAM" id="MobiDB-lite"/>
    </source>
</evidence>
<evidence type="ECO:0000313" key="2">
    <source>
        <dbReference type="EMBL" id="RYO69487.1"/>
    </source>
</evidence>
<gene>
    <name evidence="2" type="ORF">AA0113_g4030</name>
</gene>
<protein>
    <submittedName>
        <fullName evidence="2">Uncharacterized protein</fullName>
    </submittedName>
</protein>
<sequence>MDSEDEHIEKKIKREDTEDETPAGILPAPDPPTASVPILRNENWTQFHEVLGGI</sequence>
<keyword evidence="3" id="KW-1185">Reference proteome</keyword>
<dbReference type="OrthoDB" id="3598281at2759"/>
<organism evidence="2 3">
    <name type="scientific">Alternaria arborescens</name>
    <dbReference type="NCBI Taxonomy" id="156630"/>
    <lineage>
        <taxon>Eukaryota</taxon>
        <taxon>Fungi</taxon>
        <taxon>Dikarya</taxon>
        <taxon>Ascomycota</taxon>
        <taxon>Pezizomycotina</taxon>
        <taxon>Dothideomycetes</taxon>
        <taxon>Pleosporomycetidae</taxon>
        <taxon>Pleosporales</taxon>
        <taxon>Pleosporineae</taxon>
        <taxon>Pleosporaceae</taxon>
        <taxon>Alternaria</taxon>
        <taxon>Alternaria sect. Alternaria</taxon>
    </lineage>
</organism>
<dbReference type="AlphaFoldDB" id="A0A4Q4SG29"/>
<feature type="compositionally biased region" description="Basic and acidic residues" evidence="1">
    <location>
        <begin position="7"/>
        <end position="16"/>
    </location>
</feature>
<comment type="caution">
    <text evidence="2">The sequence shown here is derived from an EMBL/GenBank/DDBJ whole genome shotgun (WGS) entry which is preliminary data.</text>
</comment>
<proteinExistence type="predicted"/>